<reference evidence="4 5" key="1">
    <citation type="journal article" date="2018" name="Mol. Plant">
        <title>The genome of Artemisia annua provides insight into the evolution of Asteraceae family and artemisinin biosynthesis.</title>
        <authorList>
            <person name="Shen Q."/>
            <person name="Zhang L."/>
            <person name="Liao Z."/>
            <person name="Wang S."/>
            <person name="Yan T."/>
            <person name="Shi P."/>
            <person name="Liu M."/>
            <person name="Fu X."/>
            <person name="Pan Q."/>
            <person name="Wang Y."/>
            <person name="Lv Z."/>
            <person name="Lu X."/>
            <person name="Zhang F."/>
            <person name="Jiang W."/>
            <person name="Ma Y."/>
            <person name="Chen M."/>
            <person name="Hao X."/>
            <person name="Li L."/>
            <person name="Tang Y."/>
            <person name="Lv G."/>
            <person name="Zhou Y."/>
            <person name="Sun X."/>
            <person name="Brodelius P.E."/>
            <person name="Rose J.K.C."/>
            <person name="Tang K."/>
        </authorList>
    </citation>
    <scope>NUCLEOTIDE SEQUENCE [LARGE SCALE GENOMIC DNA]</scope>
    <source>
        <strain evidence="5">cv. Huhao1</strain>
        <tissue evidence="4">Leaf</tissue>
    </source>
</reference>
<gene>
    <name evidence="4" type="ORF">CTI12_AA420290</name>
</gene>
<feature type="compositionally biased region" description="Gly residues" evidence="1">
    <location>
        <begin position="66"/>
        <end position="77"/>
    </location>
</feature>
<evidence type="ECO:0000313" key="5">
    <source>
        <dbReference type="Proteomes" id="UP000245207"/>
    </source>
</evidence>
<dbReference type="Proteomes" id="UP000245207">
    <property type="component" value="Unassembled WGS sequence"/>
</dbReference>
<keyword evidence="2" id="KW-0812">Transmembrane</keyword>
<keyword evidence="5" id="KW-1185">Reference proteome</keyword>
<evidence type="ECO:0000256" key="2">
    <source>
        <dbReference type="SAM" id="Phobius"/>
    </source>
</evidence>
<keyword evidence="2" id="KW-1133">Transmembrane helix</keyword>
<feature type="chain" id="PRO_5015780296" description="Transmembrane protein" evidence="3">
    <location>
        <begin position="27"/>
        <end position="113"/>
    </location>
</feature>
<feature type="region of interest" description="Disordered" evidence="1">
    <location>
        <begin position="64"/>
        <end position="85"/>
    </location>
</feature>
<accession>A0A2U1LP20</accession>
<comment type="caution">
    <text evidence="4">The sequence shown here is derived from an EMBL/GenBank/DDBJ whole genome shotgun (WGS) entry which is preliminary data.</text>
</comment>
<proteinExistence type="predicted"/>
<evidence type="ECO:0000256" key="3">
    <source>
        <dbReference type="SAM" id="SignalP"/>
    </source>
</evidence>
<feature type="transmembrane region" description="Helical" evidence="2">
    <location>
        <begin position="87"/>
        <end position="107"/>
    </location>
</feature>
<evidence type="ECO:0008006" key="6">
    <source>
        <dbReference type="Google" id="ProtNLM"/>
    </source>
</evidence>
<dbReference type="AlphaFoldDB" id="A0A2U1LP20"/>
<sequence>MEITKLNICCWLLAVLLCANIPSRLSLVNATTGHSKSLGLVQKSRVLTWNETEESMKDEIVSLAKGQGGGRGTGGGNTDNIPRKSDAHIGASHHMMMIFVVGFSFYVSKSMKD</sequence>
<feature type="signal peptide" evidence="3">
    <location>
        <begin position="1"/>
        <end position="26"/>
    </location>
</feature>
<keyword evidence="3" id="KW-0732">Signal</keyword>
<protein>
    <recommendedName>
        <fullName evidence="6">Transmembrane protein</fullName>
    </recommendedName>
</protein>
<organism evidence="4 5">
    <name type="scientific">Artemisia annua</name>
    <name type="common">Sweet wormwood</name>
    <dbReference type="NCBI Taxonomy" id="35608"/>
    <lineage>
        <taxon>Eukaryota</taxon>
        <taxon>Viridiplantae</taxon>
        <taxon>Streptophyta</taxon>
        <taxon>Embryophyta</taxon>
        <taxon>Tracheophyta</taxon>
        <taxon>Spermatophyta</taxon>
        <taxon>Magnoliopsida</taxon>
        <taxon>eudicotyledons</taxon>
        <taxon>Gunneridae</taxon>
        <taxon>Pentapetalae</taxon>
        <taxon>asterids</taxon>
        <taxon>campanulids</taxon>
        <taxon>Asterales</taxon>
        <taxon>Asteraceae</taxon>
        <taxon>Asteroideae</taxon>
        <taxon>Anthemideae</taxon>
        <taxon>Artemisiinae</taxon>
        <taxon>Artemisia</taxon>
    </lineage>
</organism>
<keyword evidence="2" id="KW-0472">Membrane</keyword>
<evidence type="ECO:0000313" key="4">
    <source>
        <dbReference type="EMBL" id="PWA50757.1"/>
    </source>
</evidence>
<name>A0A2U1LP20_ARTAN</name>
<evidence type="ECO:0000256" key="1">
    <source>
        <dbReference type="SAM" id="MobiDB-lite"/>
    </source>
</evidence>
<dbReference type="EMBL" id="PKPP01008413">
    <property type="protein sequence ID" value="PWA50757.1"/>
    <property type="molecule type" value="Genomic_DNA"/>
</dbReference>